<keyword evidence="1" id="KW-0812">Transmembrane</keyword>
<dbReference type="EMBL" id="CP120733">
    <property type="protein sequence ID" value="WFD10872.1"/>
    <property type="molecule type" value="Genomic_DNA"/>
</dbReference>
<proteinExistence type="predicted"/>
<evidence type="ECO:0000313" key="3">
    <source>
        <dbReference type="Proteomes" id="UP001222800"/>
    </source>
</evidence>
<dbReference type="RefSeq" id="WP_277732838.1">
    <property type="nucleotide sequence ID" value="NZ_CP120733.1"/>
</dbReference>
<feature type="transmembrane region" description="Helical" evidence="1">
    <location>
        <begin position="6"/>
        <end position="26"/>
    </location>
</feature>
<evidence type="ECO:0000256" key="1">
    <source>
        <dbReference type="SAM" id="Phobius"/>
    </source>
</evidence>
<accession>A0ABY8EH94</accession>
<name>A0ABY8EH94_9FIRM</name>
<keyword evidence="1" id="KW-0472">Membrane</keyword>
<evidence type="ECO:0000313" key="2">
    <source>
        <dbReference type="EMBL" id="WFD10872.1"/>
    </source>
</evidence>
<dbReference type="Proteomes" id="UP001222800">
    <property type="component" value="Chromosome"/>
</dbReference>
<gene>
    <name evidence="2" type="ORF">P4S50_02010</name>
</gene>
<protein>
    <submittedName>
        <fullName evidence="2">Uncharacterized protein</fullName>
    </submittedName>
</protein>
<organism evidence="2 3">
    <name type="scientific">Tepidibacter hydrothermalis</name>
    <dbReference type="NCBI Taxonomy" id="3036126"/>
    <lineage>
        <taxon>Bacteria</taxon>
        <taxon>Bacillati</taxon>
        <taxon>Bacillota</taxon>
        <taxon>Clostridia</taxon>
        <taxon>Peptostreptococcales</taxon>
        <taxon>Peptostreptococcaceae</taxon>
        <taxon>Tepidibacter</taxon>
    </lineage>
</organism>
<keyword evidence="3" id="KW-1185">Reference proteome</keyword>
<reference evidence="2 3" key="1">
    <citation type="submission" date="2023-03" db="EMBL/GenBank/DDBJ databases">
        <title>Complete genome sequence of Tepidibacter sp. SWIR-1, isolated from a deep-sea hydrothermal vent.</title>
        <authorList>
            <person name="Li X."/>
        </authorList>
    </citation>
    <scope>NUCLEOTIDE SEQUENCE [LARGE SCALE GENOMIC DNA]</scope>
    <source>
        <strain evidence="2 3">SWIR-1</strain>
    </source>
</reference>
<keyword evidence="1" id="KW-1133">Transmembrane helix</keyword>
<sequence>MKKKLLIELIIYVVLVVVGIILLFTYEPKEKEIIIPQDFRLGMERGVSNAALYF</sequence>